<accession>G7VHH1</accession>
<dbReference type="AlphaFoldDB" id="G7VHH1"/>
<dbReference type="HOGENOM" id="CLU_3210894_0_0_2"/>
<dbReference type="RefSeq" id="WP_014289087.1">
    <property type="nucleotide sequence ID" value="NC_016645.1"/>
</dbReference>
<reference evidence="1 2" key="1">
    <citation type="journal article" date="2012" name="J. Bacteriol.">
        <title>Complete genome sequence of strain 1860, a crenarchaeon of the genus pyrobaculum able to grow with various electron acceptors.</title>
        <authorList>
            <person name="Mardanov A.V."/>
            <person name="Gumerov V.M."/>
            <person name="Slobodkina G.B."/>
            <person name="Beletsky A.V."/>
            <person name="Bonch-Osmolovskaya E.A."/>
            <person name="Ravin N.V."/>
            <person name="Skryabin K.G."/>
        </authorList>
    </citation>
    <scope>NUCLEOTIDE SEQUENCE [LARGE SCALE GENOMIC DNA]</scope>
    <source>
        <strain evidence="1 2">1860</strain>
    </source>
</reference>
<dbReference type="GeneID" id="74305737"/>
<dbReference type="KEGG" id="pyr:P186_1860"/>
<dbReference type="STRING" id="1104324.P186_1860"/>
<dbReference type="EMBL" id="CP003098">
    <property type="protein sequence ID" value="AET33262.1"/>
    <property type="molecule type" value="Genomic_DNA"/>
</dbReference>
<evidence type="ECO:0000313" key="2">
    <source>
        <dbReference type="Proteomes" id="UP000005867"/>
    </source>
</evidence>
<gene>
    <name evidence="1" type="ORF">P186_1860</name>
</gene>
<name>G7VHH1_9CREN</name>
<evidence type="ECO:0000313" key="1">
    <source>
        <dbReference type="EMBL" id="AET33262.1"/>
    </source>
</evidence>
<dbReference type="Proteomes" id="UP000005867">
    <property type="component" value="Chromosome"/>
</dbReference>
<dbReference type="BioCyc" id="PSP1104324:GJSN-1818-MONOMER"/>
<organism evidence="1 2">
    <name type="scientific">Pyrobaculum ferrireducens</name>
    <dbReference type="NCBI Taxonomy" id="1104324"/>
    <lineage>
        <taxon>Archaea</taxon>
        <taxon>Thermoproteota</taxon>
        <taxon>Thermoprotei</taxon>
        <taxon>Thermoproteales</taxon>
        <taxon>Thermoproteaceae</taxon>
        <taxon>Pyrobaculum</taxon>
    </lineage>
</organism>
<protein>
    <submittedName>
        <fullName evidence="1">Uncharacterized protein</fullName>
    </submittedName>
</protein>
<sequence>MDAAWLVPAALQIEAALVSIAASLRPALSPYLLAAVGRSWRCQR</sequence>
<keyword evidence="2" id="KW-1185">Reference proteome</keyword>
<proteinExistence type="predicted"/>